<dbReference type="Gene3D" id="3.40.50.300">
    <property type="entry name" value="P-loop containing nucleotide triphosphate hydrolases"/>
    <property type="match status" value="1"/>
</dbReference>
<dbReference type="SUPFAM" id="SSF52540">
    <property type="entry name" value="P-loop containing nucleoside triphosphate hydrolases"/>
    <property type="match status" value="1"/>
</dbReference>
<accession>A0A9E6SUZ6</accession>
<evidence type="ECO:0000313" key="9">
    <source>
        <dbReference type="Proteomes" id="UP000671910"/>
    </source>
</evidence>
<dbReference type="GO" id="GO:0005524">
    <property type="term" value="F:ATP binding"/>
    <property type="evidence" value="ECO:0007669"/>
    <property type="project" value="UniProtKB-KW"/>
</dbReference>
<dbReference type="InterPro" id="IPR017871">
    <property type="entry name" value="ABC_transporter-like_CS"/>
</dbReference>
<dbReference type="EMBL" id="CP072829">
    <property type="protein sequence ID" value="QTU85030.1"/>
    <property type="molecule type" value="Genomic_DNA"/>
</dbReference>
<organism evidence="7 9">
    <name type="scientific">Xiamenia xianingshaonis</name>
    <dbReference type="NCBI Taxonomy" id="2682776"/>
    <lineage>
        <taxon>Bacteria</taxon>
        <taxon>Bacillati</taxon>
        <taxon>Actinomycetota</taxon>
        <taxon>Coriobacteriia</taxon>
        <taxon>Eggerthellales</taxon>
        <taxon>Eggerthellaceae</taxon>
        <taxon>Xiamenia</taxon>
    </lineage>
</organism>
<dbReference type="SMART" id="SM00382">
    <property type="entry name" value="AAA"/>
    <property type="match status" value="1"/>
</dbReference>
<dbReference type="PROSITE" id="PS50893">
    <property type="entry name" value="ABC_TRANSPORTER_2"/>
    <property type="match status" value="1"/>
</dbReference>
<keyword evidence="3 7" id="KW-0067">ATP-binding</keyword>
<evidence type="ECO:0000313" key="7">
    <source>
        <dbReference type="EMBL" id="QTU85030.1"/>
    </source>
</evidence>
<dbReference type="Pfam" id="PF00005">
    <property type="entry name" value="ABC_tran"/>
    <property type="match status" value="1"/>
</dbReference>
<name>A0A9E6SUZ6_9ACTN</name>
<dbReference type="GO" id="GO:0016887">
    <property type="term" value="F:ATP hydrolysis activity"/>
    <property type="evidence" value="ECO:0007669"/>
    <property type="project" value="InterPro"/>
</dbReference>
<gene>
    <name evidence="6" type="ORF">GMI68_02535</name>
    <name evidence="7" type="ORF">J7S26_03755</name>
</gene>
<dbReference type="Proteomes" id="UP000671910">
    <property type="component" value="Chromosome"/>
</dbReference>
<dbReference type="KEGG" id="ebz:J7S26_03755"/>
<dbReference type="PANTHER" id="PTHR42781:SF4">
    <property type="entry name" value="SPERMIDINE_PUTRESCINE IMPORT ATP-BINDING PROTEIN POTA"/>
    <property type="match status" value="1"/>
</dbReference>
<keyword evidence="2" id="KW-0547">Nucleotide-binding</keyword>
<dbReference type="InterPro" id="IPR003593">
    <property type="entry name" value="AAA+_ATPase"/>
</dbReference>
<evidence type="ECO:0000313" key="6">
    <source>
        <dbReference type="EMBL" id="NHM13658.1"/>
    </source>
</evidence>
<evidence type="ECO:0000313" key="8">
    <source>
        <dbReference type="Proteomes" id="UP000636394"/>
    </source>
</evidence>
<reference evidence="6 8" key="1">
    <citation type="submission" date="2019-11" db="EMBL/GenBank/DDBJ databases">
        <title>Eggerthellaceae novel genus isolated from the rectal contents of marmort.</title>
        <authorList>
            <person name="Zhang G."/>
        </authorList>
    </citation>
    <scope>NUCLEOTIDE SEQUENCE [LARGE SCALE GENOMIC DNA]</scope>
    <source>
        <strain evidence="6">Zg-886</strain>
        <strain evidence="8">zg-886</strain>
    </source>
</reference>
<dbReference type="RefSeq" id="WP_166338663.1">
    <property type="nucleotide sequence ID" value="NZ_CP072829.1"/>
</dbReference>
<reference evidence="7" key="2">
    <citation type="submission" date="2021-04" db="EMBL/GenBank/DDBJ databases">
        <title>Novel species in family Eggerthellaceae.</title>
        <authorList>
            <person name="Zhang G."/>
        </authorList>
    </citation>
    <scope>NUCLEOTIDE SEQUENCE</scope>
    <source>
        <strain evidence="7">Zg-886</strain>
    </source>
</reference>
<evidence type="ECO:0000256" key="4">
    <source>
        <dbReference type="ARBA" id="ARBA00066388"/>
    </source>
</evidence>
<dbReference type="EC" id="7.6.2.9" evidence="4"/>
<evidence type="ECO:0000259" key="5">
    <source>
        <dbReference type="PROSITE" id="PS50893"/>
    </source>
</evidence>
<dbReference type="GO" id="GO:0015418">
    <property type="term" value="F:ABC-type quaternary ammonium compound transporting activity"/>
    <property type="evidence" value="ECO:0007669"/>
    <property type="project" value="UniProtKB-EC"/>
</dbReference>
<dbReference type="FunFam" id="3.40.50.300:FF:000425">
    <property type="entry name" value="Probable ABC transporter, ATP-binding subunit"/>
    <property type="match status" value="1"/>
</dbReference>
<sequence>MRLDVRGVSLSLGERKRDARKILDDVSFTAPDGAFVSLLGESGAGKSTLLKVVAGILLQDKGSVSFDGRVVDGLPSHKRNLGFVFQDVRLFPHMSVAENVAYPLRMAGVGKRERLARAADLLERVSLAGFGDRSPATLSGGQAQRVALARALAGRPAALLLDEPFSGLDESLREDMRSLVLRLHREEGVTCVMVTHDAVEALMMSDVVVALDAGRVVQDGAPQDLYERPATRKIAASFGDCSVLSGEVRGGAFHAADLALPAPNVGDGAAVAVLRHCGLALAPADAPEAAVSAGAATPDARPIGEATVRCGVFAGEAYLARLDVNDETLTVPVAALPKPGSRAGVLADPSACFVFSAHE</sequence>
<dbReference type="EMBL" id="WPCR01000003">
    <property type="protein sequence ID" value="NHM13658.1"/>
    <property type="molecule type" value="Genomic_DNA"/>
</dbReference>
<dbReference type="AlphaFoldDB" id="A0A9E6SUZ6"/>
<dbReference type="InterPro" id="IPR050093">
    <property type="entry name" value="ABC_SmlMolc_Importer"/>
</dbReference>
<keyword evidence="8" id="KW-1185">Reference proteome</keyword>
<evidence type="ECO:0000256" key="2">
    <source>
        <dbReference type="ARBA" id="ARBA00022741"/>
    </source>
</evidence>
<dbReference type="PANTHER" id="PTHR42781">
    <property type="entry name" value="SPERMIDINE/PUTRESCINE IMPORT ATP-BINDING PROTEIN POTA"/>
    <property type="match status" value="1"/>
</dbReference>
<dbReference type="Proteomes" id="UP000636394">
    <property type="component" value="Unassembled WGS sequence"/>
</dbReference>
<protein>
    <recommendedName>
        <fullName evidence="4">ABC-type quaternary amine transporter</fullName>
        <ecNumber evidence="4">7.6.2.9</ecNumber>
    </recommendedName>
</protein>
<dbReference type="InterPro" id="IPR027417">
    <property type="entry name" value="P-loop_NTPase"/>
</dbReference>
<feature type="domain" description="ABC transporter" evidence="5">
    <location>
        <begin position="5"/>
        <end position="238"/>
    </location>
</feature>
<evidence type="ECO:0000256" key="3">
    <source>
        <dbReference type="ARBA" id="ARBA00022840"/>
    </source>
</evidence>
<evidence type="ECO:0000256" key="1">
    <source>
        <dbReference type="ARBA" id="ARBA00022448"/>
    </source>
</evidence>
<keyword evidence="1" id="KW-0813">Transport</keyword>
<dbReference type="PROSITE" id="PS00211">
    <property type="entry name" value="ABC_TRANSPORTER_1"/>
    <property type="match status" value="1"/>
</dbReference>
<proteinExistence type="predicted"/>
<dbReference type="InterPro" id="IPR003439">
    <property type="entry name" value="ABC_transporter-like_ATP-bd"/>
</dbReference>